<keyword evidence="5" id="KW-0539">Nucleus</keyword>
<feature type="region of interest" description="Disordered" evidence="6">
    <location>
        <begin position="672"/>
        <end position="700"/>
    </location>
</feature>
<evidence type="ECO:0000313" key="10">
    <source>
        <dbReference type="Proteomes" id="UP000001646"/>
    </source>
</evidence>
<dbReference type="PANTHER" id="PTHR15607">
    <property type="entry name" value="SYNAPTONEMAL COMPLEX PROTEIN-RELATED"/>
    <property type="match status" value="1"/>
</dbReference>
<dbReference type="InterPro" id="IPR040560">
    <property type="entry name" value="SYCP2_SLD"/>
</dbReference>
<dbReference type="AlphaFoldDB" id="G1KCF7"/>
<evidence type="ECO:0000256" key="2">
    <source>
        <dbReference type="ARBA" id="ARBA00004286"/>
    </source>
</evidence>
<dbReference type="Bgee" id="ENSACAG00000003951">
    <property type="expression patterns" value="Expressed in brain and 3 other cell types or tissues"/>
</dbReference>
<dbReference type="InterPro" id="IPR024835">
    <property type="entry name" value="SYCP2-like"/>
</dbReference>
<evidence type="ECO:0000256" key="1">
    <source>
        <dbReference type="ARBA" id="ARBA00004123"/>
    </source>
</evidence>
<dbReference type="Pfam" id="PF18584">
    <property type="entry name" value="SYCP2_SLD"/>
    <property type="match status" value="1"/>
</dbReference>
<dbReference type="InterPro" id="IPR041322">
    <property type="entry name" value="SYCP2_ARLD"/>
</dbReference>
<dbReference type="GO" id="GO:0005634">
    <property type="term" value="C:nucleus"/>
    <property type="evidence" value="ECO:0007669"/>
    <property type="project" value="UniProtKB-SubCell"/>
</dbReference>
<reference evidence="9" key="2">
    <citation type="submission" date="2025-08" db="UniProtKB">
        <authorList>
            <consortium name="Ensembl"/>
        </authorList>
    </citation>
    <scope>IDENTIFICATION</scope>
</reference>
<dbReference type="PANTHER" id="PTHR15607:SF12">
    <property type="entry name" value="SYNAPTONEMAL COMPLEX PROTEIN 2"/>
    <property type="match status" value="1"/>
</dbReference>
<dbReference type="STRING" id="28377.ENSACAP00000003892"/>
<dbReference type="GO" id="GO:0005694">
    <property type="term" value="C:chromosome"/>
    <property type="evidence" value="ECO:0007669"/>
    <property type="project" value="UniProtKB-SubCell"/>
</dbReference>
<dbReference type="HOGENOM" id="CLU_027118_0_0_1"/>
<evidence type="ECO:0000256" key="5">
    <source>
        <dbReference type="ARBA" id="ARBA00023242"/>
    </source>
</evidence>
<evidence type="ECO:0000256" key="4">
    <source>
        <dbReference type="ARBA" id="ARBA00022454"/>
    </source>
</evidence>
<sequence>MLSKAPIHPHTHIYEATKKHNFWGLEQFLETDFSDGISHKCSKQFLNKLDKLICEGLASEEIKNVSTLLNTLQKHGRNINILGEVGFPAMIEHDFYFLPIYMVNWFEKAKEILQNKENEKNDKFTILFEDFFDVLMVNMLFNSKVQILENFIWRTCTFIADKRINIYIQQEAVRKLNTMLDAMPRDTRKKIISAKEMLQAMNDMGRRILDAGDYDLQVAITEALCRMTSEKQRGELASQWFSMEFVTNAFKGIKDSEFETDCRKFLNQVNGMLGDKRRYLQIPADDNLEEFWIDFNTGSRSISFYVAADGEGHQWETVCVPEEEVKTYIIEEKDKNKLLTIHLCNPMSVGVQEGDIITLHFDSALEILDAVKKVYGVTKRQDFRKKNTISVSKTTLHVIFDESGSQIIVPESQISPLKENVVGKGDGSFLQSSRIQTDFIQRAIKEDFQTFQSKITPGKKKMSEASMVVPSTSRLGVQSPLPLVNTSTPRRCRVKKPLQIMSSLERNNIFSIPERNIMNFSVENNVSLCSTTKSHKKNSSVEKHIPVENVINMCHSDEDADFKKKQQRGELINIVPDSQPIKNSKQLSPDVEDNSFAAVKTQKRQMCWIPETIISHCNKHNSSQQETSNLSDIVVKQKAFSSIFEMNSTEVKSKLHCDGKITEQRHHETNTVAVKSGKRNSAESRNSLKPLDEKISKSSNKKLVSTKPEVNINATQMEDSSLIHLGCPKSVTATNDDDEFDVYYRKKTVNKKTNQVK</sequence>
<protein>
    <recommendedName>
        <fullName evidence="11">Synaptonemal complex protein 2</fullName>
    </recommendedName>
</protein>
<evidence type="ECO:0000313" key="9">
    <source>
        <dbReference type="Ensembl" id="ENSACAP00000003892.3"/>
    </source>
</evidence>
<evidence type="ECO:0000256" key="3">
    <source>
        <dbReference type="ARBA" id="ARBA00007960"/>
    </source>
</evidence>
<feature type="domain" description="Synaptonemal complex protein 2 armadillo-repeat-like" evidence="7">
    <location>
        <begin position="10"/>
        <end position="186"/>
    </location>
</feature>
<dbReference type="Ensembl" id="ENSACAT00000003984.3">
    <property type="protein sequence ID" value="ENSACAP00000003892.3"/>
    <property type="gene ID" value="ENSACAG00000003951.3"/>
</dbReference>
<organism evidence="9 10">
    <name type="scientific">Anolis carolinensis</name>
    <name type="common">Green anole</name>
    <name type="synonym">American chameleon</name>
    <dbReference type="NCBI Taxonomy" id="28377"/>
    <lineage>
        <taxon>Eukaryota</taxon>
        <taxon>Metazoa</taxon>
        <taxon>Chordata</taxon>
        <taxon>Craniata</taxon>
        <taxon>Vertebrata</taxon>
        <taxon>Euteleostomi</taxon>
        <taxon>Lepidosauria</taxon>
        <taxon>Squamata</taxon>
        <taxon>Bifurcata</taxon>
        <taxon>Unidentata</taxon>
        <taxon>Episquamata</taxon>
        <taxon>Toxicofera</taxon>
        <taxon>Iguania</taxon>
        <taxon>Dactyloidae</taxon>
        <taxon>Anolis</taxon>
    </lineage>
</organism>
<dbReference type="GeneTree" id="ENSGT00530000063859"/>
<dbReference type="InParanoid" id="G1KCF7"/>
<keyword evidence="4" id="KW-0158">Chromosome</keyword>
<proteinExistence type="inferred from homology"/>
<evidence type="ECO:0000259" key="7">
    <source>
        <dbReference type="Pfam" id="PF18581"/>
    </source>
</evidence>
<dbReference type="eggNOG" id="ENOG502QVM5">
    <property type="taxonomic scope" value="Eukaryota"/>
</dbReference>
<evidence type="ECO:0000259" key="8">
    <source>
        <dbReference type="Pfam" id="PF18584"/>
    </source>
</evidence>
<reference evidence="9" key="3">
    <citation type="submission" date="2025-09" db="UniProtKB">
        <authorList>
            <consortium name="Ensembl"/>
        </authorList>
    </citation>
    <scope>IDENTIFICATION</scope>
</reference>
<comment type="subcellular location">
    <subcellularLocation>
        <location evidence="2">Chromosome</location>
    </subcellularLocation>
    <subcellularLocation>
        <location evidence="1">Nucleus</location>
    </subcellularLocation>
</comment>
<feature type="domain" description="Synaptonemal complex protein 2 Spt16M-like" evidence="8">
    <location>
        <begin position="279"/>
        <end position="376"/>
    </location>
</feature>
<dbReference type="Proteomes" id="UP000001646">
    <property type="component" value="Chromosome 4"/>
</dbReference>
<accession>G1KCF7</accession>
<dbReference type="Pfam" id="PF18581">
    <property type="entry name" value="SYCP2_ARLD"/>
    <property type="match status" value="1"/>
</dbReference>
<keyword evidence="10" id="KW-1185">Reference proteome</keyword>
<name>G1KCF7_ANOCA</name>
<evidence type="ECO:0000256" key="6">
    <source>
        <dbReference type="SAM" id="MobiDB-lite"/>
    </source>
</evidence>
<evidence type="ECO:0008006" key="11">
    <source>
        <dbReference type="Google" id="ProtNLM"/>
    </source>
</evidence>
<comment type="similarity">
    <text evidence="3">Belongs to the SYCP2 family.</text>
</comment>
<reference evidence="9 10" key="1">
    <citation type="submission" date="2009-12" db="EMBL/GenBank/DDBJ databases">
        <title>The Genome Sequence of Anolis carolinensis (Green Anole Lizard).</title>
        <authorList>
            <consortium name="The Genome Sequencing Platform"/>
            <person name="Di Palma F."/>
            <person name="Alfoldi J."/>
            <person name="Heiman D."/>
            <person name="Young S."/>
            <person name="Grabherr M."/>
            <person name="Johnson J."/>
            <person name="Lander E.S."/>
            <person name="Lindblad-Toh K."/>
        </authorList>
    </citation>
    <scope>NUCLEOTIDE SEQUENCE [LARGE SCALE GENOMIC DNA]</scope>
    <source>
        <strain evidence="9 10">JBL SC #1</strain>
    </source>
</reference>